<protein>
    <submittedName>
        <fullName evidence="1">Uncharacterized protein</fullName>
    </submittedName>
</protein>
<organism evidence="1">
    <name type="scientific">Myoviridae sp. ct3wi9</name>
    <dbReference type="NCBI Taxonomy" id="2826610"/>
    <lineage>
        <taxon>Viruses</taxon>
        <taxon>Duplodnaviria</taxon>
        <taxon>Heunggongvirae</taxon>
        <taxon>Uroviricota</taxon>
        <taxon>Caudoviricetes</taxon>
    </lineage>
</organism>
<accession>A0A8S5MXE2</accession>
<sequence>MIIELLNVQGSKYIPENTDYTMLMDYECGDELGFHIEDGVECEEGEKTWTQPEMGLALLEKPELAPVLTDMVERSAVLSASRAFNTTNKIKITDVKTSGDNDGKTTVTIEINDHNGKNTHDVIIDPDASLITLANMGEDYGDVQSIFSHEDLNLIMKSMDAAAAVDRSPQFRSAHALMRFYLALADSFFLPLEMKEEVLPH</sequence>
<reference evidence="1" key="1">
    <citation type="journal article" date="2021" name="Proc. Natl. Acad. Sci. U.S.A.">
        <title>A Catalog of Tens of Thousands of Viruses from Human Metagenomes Reveals Hidden Associations with Chronic Diseases.</title>
        <authorList>
            <person name="Tisza M.J."/>
            <person name="Buck C.B."/>
        </authorList>
    </citation>
    <scope>NUCLEOTIDE SEQUENCE</scope>
    <source>
        <strain evidence="1">Ct3wi9</strain>
    </source>
</reference>
<proteinExistence type="predicted"/>
<name>A0A8S5MXE2_9CAUD</name>
<evidence type="ECO:0000313" key="1">
    <source>
        <dbReference type="EMBL" id="DAD86714.1"/>
    </source>
</evidence>
<dbReference type="EMBL" id="BK015006">
    <property type="protein sequence ID" value="DAD86714.1"/>
    <property type="molecule type" value="Genomic_DNA"/>
</dbReference>